<evidence type="ECO:0000256" key="1">
    <source>
        <dbReference type="SAM" id="Phobius"/>
    </source>
</evidence>
<dbReference type="RefSeq" id="XP_007772303.1">
    <property type="nucleotide sequence ID" value="XM_007774113.1"/>
</dbReference>
<evidence type="ECO:0000313" key="2">
    <source>
        <dbReference type="EMBL" id="EIW78035.1"/>
    </source>
</evidence>
<feature type="transmembrane region" description="Helical" evidence="1">
    <location>
        <begin position="98"/>
        <end position="122"/>
    </location>
</feature>
<accession>A0A5M3MHC6</accession>
<reference evidence="3" key="1">
    <citation type="journal article" date="2012" name="Science">
        <title>The Paleozoic origin of enzymatic lignin decomposition reconstructed from 31 fungal genomes.</title>
        <authorList>
            <person name="Floudas D."/>
            <person name="Binder M."/>
            <person name="Riley R."/>
            <person name="Barry K."/>
            <person name="Blanchette R.A."/>
            <person name="Henrissat B."/>
            <person name="Martinez A.T."/>
            <person name="Otillar R."/>
            <person name="Spatafora J.W."/>
            <person name="Yadav J.S."/>
            <person name="Aerts A."/>
            <person name="Benoit I."/>
            <person name="Boyd A."/>
            <person name="Carlson A."/>
            <person name="Copeland A."/>
            <person name="Coutinho P.M."/>
            <person name="de Vries R.P."/>
            <person name="Ferreira P."/>
            <person name="Findley K."/>
            <person name="Foster B."/>
            <person name="Gaskell J."/>
            <person name="Glotzer D."/>
            <person name="Gorecki P."/>
            <person name="Heitman J."/>
            <person name="Hesse C."/>
            <person name="Hori C."/>
            <person name="Igarashi K."/>
            <person name="Jurgens J.A."/>
            <person name="Kallen N."/>
            <person name="Kersten P."/>
            <person name="Kohler A."/>
            <person name="Kuees U."/>
            <person name="Kumar T.K.A."/>
            <person name="Kuo A."/>
            <person name="LaButti K."/>
            <person name="Larrondo L.F."/>
            <person name="Lindquist E."/>
            <person name="Ling A."/>
            <person name="Lombard V."/>
            <person name="Lucas S."/>
            <person name="Lundell T."/>
            <person name="Martin R."/>
            <person name="McLaughlin D.J."/>
            <person name="Morgenstern I."/>
            <person name="Morin E."/>
            <person name="Murat C."/>
            <person name="Nagy L.G."/>
            <person name="Nolan M."/>
            <person name="Ohm R.A."/>
            <person name="Patyshakuliyeva A."/>
            <person name="Rokas A."/>
            <person name="Ruiz-Duenas F.J."/>
            <person name="Sabat G."/>
            <person name="Salamov A."/>
            <person name="Samejima M."/>
            <person name="Schmutz J."/>
            <person name="Slot J.C."/>
            <person name="St John F."/>
            <person name="Stenlid J."/>
            <person name="Sun H."/>
            <person name="Sun S."/>
            <person name="Syed K."/>
            <person name="Tsang A."/>
            <person name="Wiebenga A."/>
            <person name="Young D."/>
            <person name="Pisabarro A."/>
            <person name="Eastwood D.C."/>
            <person name="Martin F."/>
            <person name="Cullen D."/>
            <person name="Grigoriev I.V."/>
            <person name="Hibbett D.S."/>
        </authorList>
    </citation>
    <scope>NUCLEOTIDE SEQUENCE [LARGE SCALE GENOMIC DNA]</scope>
    <source>
        <strain evidence="3">RWD-64-598 SS2</strain>
    </source>
</reference>
<keyword evidence="1" id="KW-0472">Membrane</keyword>
<protein>
    <submittedName>
        <fullName evidence="2">Uncharacterized protein</fullName>
    </submittedName>
</protein>
<keyword evidence="1" id="KW-0812">Transmembrane</keyword>
<dbReference type="KEGG" id="cput:CONPUDRAFT_139096"/>
<comment type="caution">
    <text evidence="2">The sequence shown here is derived from an EMBL/GenBank/DDBJ whole genome shotgun (WGS) entry which is preliminary data.</text>
</comment>
<evidence type="ECO:0000313" key="3">
    <source>
        <dbReference type="Proteomes" id="UP000053558"/>
    </source>
</evidence>
<keyword evidence="3" id="KW-1185">Reference proteome</keyword>
<keyword evidence="1" id="KW-1133">Transmembrane helix</keyword>
<dbReference type="GeneID" id="19201293"/>
<gene>
    <name evidence="2" type="ORF">CONPUDRAFT_139096</name>
</gene>
<feature type="transmembrane region" description="Helical" evidence="1">
    <location>
        <begin position="59"/>
        <end position="77"/>
    </location>
</feature>
<dbReference type="OrthoDB" id="2621342at2759"/>
<dbReference type="EMBL" id="JH711583">
    <property type="protein sequence ID" value="EIW78035.1"/>
    <property type="molecule type" value="Genomic_DNA"/>
</dbReference>
<name>A0A5M3MHC6_CONPW</name>
<organism evidence="2 3">
    <name type="scientific">Coniophora puteana (strain RWD-64-598)</name>
    <name type="common">Brown rot fungus</name>
    <dbReference type="NCBI Taxonomy" id="741705"/>
    <lineage>
        <taxon>Eukaryota</taxon>
        <taxon>Fungi</taxon>
        <taxon>Dikarya</taxon>
        <taxon>Basidiomycota</taxon>
        <taxon>Agaricomycotina</taxon>
        <taxon>Agaricomycetes</taxon>
        <taxon>Agaricomycetidae</taxon>
        <taxon>Boletales</taxon>
        <taxon>Coniophorineae</taxon>
        <taxon>Coniophoraceae</taxon>
        <taxon>Coniophora</taxon>
    </lineage>
</organism>
<proteinExistence type="predicted"/>
<dbReference type="AlphaFoldDB" id="A0A5M3MHC6"/>
<dbReference type="Proteomes" id="UP000053558">
    <property type="component" value="Unassembled WGS sequence"/>
</dbReference>
<sequence>MFHRSKFVLVLLVAAFIAMDIFNIVGLLPAAEHEDVYVAYVCETSNTWNYKMFVDVTRIPSIAFGILLLTLALYGYYKHAVDRKKTIGIMSVNSWMKLLLTQNIIYFVVVVGCNALVFASAYTQQTVMLSFPAVLSSLQNYILAPRLLLSFRAYHARPAHSRGSSADSAFGISTYASTEKDYPLPQPPSLGRDSRASSRVAVVTWDAMTG</sequence>